<evidence type="ECO:0000256" key="1">
    <source>
        <dbReference type="SAM" id="MobiDB-lite"/>
    </source>
</evidence>
<gene>
    <name evidence="2" type="ORF">QYF61_026995</name>
</gene>
<proteinExistence type="predicted"/>
<organism evidence="2 3">
    <name type="scientific">Mycteria americana</name>
    <name type="common">Wood stork</name>
    <dbReference type="NCBI Taxonomy" id="33587"/>
    <lineage>
        <taxon>Eukaryota</taxon>
        <taxon>Metazoa</taxon>
        <taxon>Chordata</taxon>
        <taxon>Craniata</taxon>
        <taxon>Vertebrata</taxon>
        <taxon>Euteleostomi</taxon>
        <taxon>Archelosauria</taxon>
        <taxon>Archosauria</taxon>
        <taxon>Dinosauria</taxon>
        <taxon>Saurischia</taxon>
        <taxon>Theropoda</taxon>
        <taxon>Coelurosauria</taxon>
        <taxon>Aves</taxon>
        <taxon>Neognathae</taxon>
        <taxon>Neoaves</taxon>
        <taxon>Aequornithes</taxon>
        <taxon>Ciconiiformes</taxon>
        <taxon>Ciconiidae</taxon>
        <taxon>Mycteria</taxon>
    </lineage>
</organism>
<dbReference type="AlphaFoldDB" id="A0AAN7RUQ2"/>
<dbReference type="EMBL" id="JAUNZN010000008">
    <property type="protein sequence ID" value="KAK4817772.1"/>
    <property type="molecule type" value="Genomic_DNA"/>
</dbReference>
<feature type="region of interest" description="Disordered" evidence="1">
    <location>
        <begin position="96"/>
        <end position="121"/>
    </location>
</feature>
<reference evidence="2 3" key="1">
    <citation type="journal article" date="2023" name="J. Hered.">
        <title>Chromosome-level genome of the wood stork (Mycteria americana) provides insight into avian chromosome evolution.</title>
        <authorList>
            <person name="Flamio R. Jr."/>
            <person name="Ramstad K.M."/>
        </authorList>
    </citation>
    <scope>NUCLEOTIDE SEQUENCE [LARGE SCALE GENOMIC DNA]</scope>
    <source>
        <strain evidence="2">JAX WOST 10</strain>
    </source>
</reference>
<dbReference type="Proteomes" id="UP001333110">
    <property type="component" value="Unassembled WGS sequence"/>
</dbReference>
<sequence>MAPMENVLVADMFITAAIWKNASQLNAGIATSQELSHPVDDRLLCERSDRLSLAARQPRRPTTSWAALGGMLLGGQVRGGEPSPLLSTGVLCPVLGSSGQKGDGHTGEGPTKGHQDDEGIGASLIQGEAVRVGTVQTREV</sequence>
<protein>
    <submittedName>
        <fullName evidence="2">Uncharacterized protein</fullName>
    </submittedName>
</protein>
<keyword evidence="3" id="KW-1185">Reference proteome</keyword>
<evidence type="ECO:0000313" key="2">
    <source>
        <dbReference type="EMBL" id="KAK4817772.1"/>
    </source>
</evidence>
<feature type="compositionally biased region" description="Basic and acidic residues" evidence="1">
    <location>
        <begin position="102"/>
        <end position="117"/>
    </location>
</feature>
<evidence type="ECO:0000313" key="3">
    <source>
        <dbReference type="Proteomes" id="UP001333110"/>
    </source>
</evidence>
<accession>A0AAN7RUQ2</accession>
<comment type="caution">
    <text evidence="2">The sequence shown here is derived from an EMBL/GenBank/DDBJ whole genome shotgun (WGS) entry which is preliminary data.</text>
</comment>
<name>A0AAN7RUQ2_MYCAM</name>